<keyword evidence="2" id="KW-0812">Transmembrane</keyword>
<protein>
    <submittedName>
        <fullName evidence="4">Uncharacterized protein</fullName>
    </submittedName>
</protein>
<reference evidence="4" key="1">
    <citation type="submission" date="2025-08" db="UniProtKB">
        <authorList>
            <consortium name="RefSeq"/>
        </authorList>
    </citation>
    <scope>IDENTIFICATION</scope>
</reference>
<gene>
    <name evidence="4" type="primary">LOC108018502</name>
</gene>
<dbReference type="SUPFAM" id="SSF53649">
    <property type="entry name" value="Alkaline phosphatase-like"/>
    <property type="match status" value="1"/>
</dbReference>
<sequence>MTNIKYELIPTNEDLPSKKKPQKWLAKIGFISVVLLILALYALSTAQHQHESSTVVFASDRSPWEPSMETSTVNRPSPLDTVYDTSTLSSVKVTESYKNSYFTAVTEPESGNGISTEEQTEKSAKVLVENFTETSTLSQDTENSTTETSYALETESGVKYFVNSPHCQMSHPNAFARNILSIYRKHHYIVCDGSRDMITVNFNETDSTYRLHQNENSTCCFKQILRAGVSTKADHQYKLGPCVKFQQDFLVPTEVTAMITYCRRPPFVKVWQKDAFSFVHPQRDFISDPTLKKRPSVLLWGIDSISRMNLELTMPRMFEYFNAQHWFELQGYNKMGDNTFPNLMAILTGFNKTYANKQCQPDRVGGLDACPLIWKEFKAKGYTTGFAEDWSAYSTFDYSSRGFLHPPTDVYGRPLILAVEKELKMTLQSNLPYCLGRKPSSEYIYDLAVQFTRVNRNRTFFGMFWTNTFSHNDFSMPSAMDEKMVKYMRTLDKNGVMDNTIIIFFSDHGSRFGPLRQLDSGFVEERLPFIYIRVPRWIREKYPKLLHNLQVNRNRLTSPYDIHATLRHILELNTPPAKLPRPEGCPTCHSVFEEMDWSRNCSQAGIADHWCACDTFSKVPTTEHRARSMSTQLVEAINRFTAGIRGAERCRRLKVDRISSVQRRGISDQYIIQLTVQPGSAIFEATVKWDASAGMISIWVPSISRLDSYFAMSHCSSVKETKKFCIC</sequence>
<dbReference type="AlphaFoldDB" id="A0AB39ZRI2"/>
<evidence type="ECO:0000313" key="3">
    <source>
        <dbReference type="Proteomes" id="UP001652628"/>
    </source>
</evidence>
<dbReference type="GeneID" id="108018502"/>
<evidence type="ECO:0000256" key="2">
    <source>
        <dbReference type="SAM" id="Phobius"/>
    </source>
</evidence>
<dbReference type="CDD" id="cd16021">
    <property type="entry name" value="ALP_like"/>
    <property type="match status" value="1"/>
</dbReference>
<dbReference type="RefSeq" id="XP_016941548.4">
    <property type="nucleotide sequence ID" value="XM_017086059.4"/>
</dbReference>
<keyword evidence="3" id="KW-1185">Reference proteome</keyword>
<name>A0AB39ZRI2_DROSZ</name>
<dbReference type="Proteomes" id="UP001652628">
    <property type="component" value="Chromosome 3"/>
</dbReference>
<dbReference type="PANTHER" id="PTHR10974">
    <property type="entry name" value="FI08016P-RELATED"/>
    <property type="match status" value="1"/>
</dbReference>
<dbReference type="PANTHER" id="PTHR10974:SF9">
    <property type="entry name" value="DUF229 DOMAIN CONTAINING PROTEIN-RELATED"/>
    <property type="match status" value="1"/>
</dbReference>
<evidence type="ECO:0000256" key="1">
    <source>
        <dbReference type="SAM" id="MobiDB-lite"/>
    </source>
</evidence>
<feature type="transmembrane region" description="Helical" evidence="2">
    <location>
        <begin position="24"/>
        <end position="43"/>
    </location>
</feature>
<keyword evidence="2" id="KW-0472">Membrane</keyword>
<feature type="region of interest" description="Disordered" evidence="1">
    <location>
        <begin position="54"/>
        <end position="80"/>
    </location>
</feature>
<dbReference type="Gene3D" id="3.40.720.10">
    <property type="entry name" value="Alkaline Phosphatase, subunit A"/>
    <property type="match status" value="1"/>
</dbReference>
<dbReference type="InterPro" id="IPR004245">
    <property type="entry name" value="DUF229"/>
</dbReference>
<proteinExistence type="predicted"/>
<keyword evidence="2" id="KW-1133">Transmembrane helix</keyword>
<organism evidence="3 4">
    <name type="scientific">Drosophila suzukii</name>
    <name type="common">Spotted-wing drosophila fruit fly</name>
    <dbReference type="NCBI Taxonomy" id="28584"/>
    <lineage>
        <taxon>Eukaryota</taxon>
        <taxon>Metazoa</taxon>
        <taxon>Ecdysozoa</taxon>
        <taxon>Arthropoda</taxon>
        <taxon>Hexapoda</taxon>
        <taxon>Insecta</taxon>
        <taxon>Pterygota</taxon>
        <taxon>Neoptera</taxon>
        <taxon>Endopterygota</taxon>
        <taxon>Diptera</taxon>
        <taxon>Brachycera</taxon>
        <taxon>Muscomorpha</taxon>
        <taxon>Ephydroidea</taxon>
        <taxon>Drosophilidae</taxon>
        <taxon>Drosophila</taxon>
        <taxon>Sophophora</taxon>
    </lineage>
</organism>
<evidence type="ECO:0000313" key="4">
    <source>
        <dbReference type="RefSeq" id="XP_016941548.4"/>
    </source>
</evidence>
<dbReference type="Pfam" id="PF02995">
    <property type="entry name" value="DUF229"/>
    <property type="match status" value="1"/>
</dbReference>
<accession>A0AB39ZRI2</accession>
<dbReference type="GO" id="GO:0005615">
    <property type="term" value="C:extracellular space"/>
    <property type="evidence" value="ECO:0007669"/>
    <property type="project" value="TreeGrafter"/>
</dbReference>
<dbReference type="InterPro" id="IPR017850">
    <property type="entry name" value="Alkaline_phosphatase_core_sf"/>
</dbReference>